<dbReference type="PANTHER" id="PTHR33741:SF5">
    <property type="entry name" value="TRANSMEMBRANE PROTEIN DDB_G0269096-RELATED"/>
    <property type="match status" value="1"/>
</dbReference>
<feature type="transmembrane region" description="Helical" evidence="1">
    <location>
        <begin position="48"/>
        <end position="68"/>
    </location>
</feature>
<feature type="transmembrane region" description="Helical" evidence="1">
    <location>
        <begin position="80"/>
        <end position="102"/>
    </location>
</feature>
<evidence type="ECO:0000256" key="1">
    <source>
        <dbReference type="SAM" id="Phobius"/>
    </source>
</evidence>
<evidence type="ECO:0000259" key="2">
    <source>
        <dbReference type="Pfam" id="PF04982"/>
    </source>
</evidence>
<sequence>MFRYIANVYIGIISAYFVLCIKFMTHVLKQLMLWLGIEKNRTSHSEKVISAFGAMVGILVTILITKWLSQHISISSGSELLIIASFGATAVLVFAVPHGALSQPWQVIAGHLTSAAVGVTCQYLLGATPLAAAIAVGLAVGLMYYTRCIHPPGGATALNAVLGGAGITQLGYSYLIFPVLMNVIAILLVAIVFNALFHWRRYPVHLSRLVTEPAQLDMPSEDVSLTTEDFNAAIRELDSFVDLPEEGLSELLEKAKQNALLHIEHPEKISTGKFYSNGKIGHQWAVRRVIDAGIEGSKNDVVIYKNVAGNGLYNTDMLEREAFRQWAKFEVYEQNGRWLRLS</sequence>
<protein>
    <recommendedName>
        <fullName evidence="2">HPP transmembrane region domain-containing protein</fullName>
    </recommendedName>
</protein>
<dbReference type="Pfam" id="PF04982">
    <property type="entry name" value="TM_HPP"/>
    <property type="match status" value="1"/>
</dbReference>
<reference evidence="3" key="1">
    <citation type="journal article" date="2015" name="Nature">
        <title>Complex archaea that bridge the gap between prokaryotes and eukaryotes.</title>
        <authorList>
            <person name="Spang A."/>
            <person name="Saw J.H."/>
            <person name="Jorgensen S.L."/>
            <person name="Zaremba-Niedzwiedzka K."/>
            <person name="Martijn J."/>
            <person name="Lind A.E."/>
            <person name="van Eijk R."/>
            <person name="Schleper C."/>
            <person name="Guy L."/>
            <person name="Ettema T.J."/>
        </authorList>
    </citation>
    <scope>NUCLEOTIDE SEQUENCE</scope>
</reference>
<dbReference type="PANTHER" id="PTHR33741">
    <property type="entry name" value="TRANSMEMBRANE PROTEIN DDB_G0269096-RELATED"/>
    <property type="match status" value="1"/>
</dbReference>
<comment type="caution">
    <text evidence="3">The sequence shown here is derived from an EMBL/GenBank/DDBJ whole genome shotgun (WGS) entry which is preliminary data.</text>
</comment>
<keyword evidence="1" id="KW-0812">Transmembrane</keyword>
<organism evidence="3">
    <name type="scientific">marine sediment metagenome</name>
    <dbReference type="NCBI Taxonomy" id="412755"/>
    <lineage>
        <taxon>unclassified sequences</taxon>
        <taxon>metagenomes</taxon>
        <taxon>ecological metagenomes</taxon>
    </lineage>
</organism>
<gene>
    <name evidence="3" type="ORF">LCGC14_1206690</name>
</gene>
<feature type="domain" description="HPP transmembrane region" evidence="2">
    <location>
        <begin position="41"/>
        <end position="203"/>
    </location>
</feature>
<name>A0A0F9NXI6_9ZZZZ</name>
<dbReference type="InterPro" id="IPR007065">
    <property type="entry name" value="HPP"/>
</dbReference>
<keyword evidence="1" id="KW-0472">Membrane</keyword>
<evidence type="ECO:0000313" key="3">
    <source>
        <dbReference type="EMBL" id="KKM93610.1"/>
    </source>
</evidence>
<feature type="transmembrane region" description="Helical" evidence="1">
    <location>
        <begin position="7"/>
        <end position="28"/>
    </location>
</feature>
<proteinExistence type="predicted"/>
<accession>A0A0F9NXI6</accession>
<feature type="transmembrane region" description="Helical" evidence="1">
    <location>
        <begin position="122"/>
        <end position="145"/>
    </location>
</feature>
<dbReference type="InterPro" id="IPR058581">
    <property type="entry name" value="TM_HPP"/>
</dbReference>
<dbReference type="AlphaFoldDB" id="A0A0F9NXI6"/>
<feature type="transmembrane region" description="Helical" evidence="1">
    <location>
        <begin position="183"/>
        <end position="199"/>
    </location>
</feature>
<dbReference type="EMBL" id="LAZR01006242">
    <property type="protein sequence ID" value="KKM93610.1"/>
    <property type="molecule type" value="Genomic_DNA"/>
</dbReference>
<keyword evidence="1" id="KW-1133">Transmembrane helix</keyword>